<keyword evidence="2" id="KW-1185">Reference proteome</keyword>
<reference evidence="2" key="1">
    <citation type="submission" date="2016-05" db="EMBL/GenBank/DDBJ databases">
        <authorList>
            <person name="Naeem Raeece"/>
        </authorList>
    </citation>
    <scope>NUCLEOTIDE SEQUENCE [LARGE SCALE GENOMIC DNA]</scope>
</reference>
<protein>
    <recommendedName>
        <fullName evidence="3">PIR Superfamily Protein</fullName>
    </recommendedName>
</protein>
<evidence type="ECO:0000313" key="1">
    <source>
        <dbReference type="EMBL" id="SBT57011.1"/>
    </source>
</evidence>
<dbReference type="AlphaFoldDB" id="A0A1A9ALA9"/>
<sequence>MRRFHSAFCAKTNYKRLQSKWHSNANLQKLKSRHIEFCKEKDKRRSALGKNPEYNACKGYNVWINTETTSFTLEFLQNVSDYTIQTVKKYFITKENPRGHDPLGTYRRSKLDCEIYNPTSRSYPQIPVANGPTNKLKPPMEANIIRDSQGKNVKPVTYEDSTSAKTKPDGNMIPLLCI</sequence>
<evidence type="ECO:0008006" key="3">
    <source>
        <dbReference type="Google" id="ProtNLM"/>
    </source>
</evidence>
<evidence type="ECO:0000313" key="2">
    <source>
        <dbReference type="Proteomes" id="UP000078555"/>
    </source>
</evidence>
<name>A0A1A9ALA9_PLAOA</name>
<organism evidence="1 2">
    <name type="scientific">Plasmodium ovale wallikeri</name>
    <dbReference type="NCBI Taxonomy" id="864142"/>
    <lineage>
        <taxon>Eukaryota</taxon>
        <taxon>Sar</taxon>
        <taxon>Alveolata</taxon>
        <taxon>Apicomplexa</taxon>
        <taxon>Aconoidasida</taxon>
        <taxon>Haemosporida</taxon>
        <taxon>Plasmodiidae</taxon>
        <taxon>Plasmodium</taxon>
        <taxon>Plasmodium (Plasmodium)</taxon>
    </lineage>
</organism>
<proteinExistence type="predicted"/>
<accession>A0A1A9ALA9</accession>
<dbReference type="EMBL" id="FLRD01001326">
    <property type="protein sequence ID" value="SBT57011.1"/>
    <property type="molecule type" value="Genomic_DNA"/>
</dbReference>
<dbReference type="Proteomes" id="UP000078555">
    <property type="component" value="Unassembled WGS sequence"/>
</dbReference>
<gene>
    <name evidence="1" type="ORF">POVWA1_079610</name>
</gene>